<evidence type="ECO:0008006" key="4">
    <source>
        <dbReference type="Google" id="ProtNLM"/>
    </source>
</evidence>
<feature type="compositionally biased region" description="Polar residues" evidence="1">
    <location>
        <begin position="30"/>
        <end position="40"/>
    </location>
</feature>
<organism evidence="3">
    <name type="scientific">Neobacillus citreus</name>
    <dbReference type="NCBI Taxonomy" id="2833578"/>
    <lineage>
        <taxon>Bacteria</taxon>
        <taxon>Bacillati</taxon>
        <taxon>Bacillota</taxon>
        <taxon>Bacilli</taxon>
        <taxon>Bacillales</taxon>
        <taxon>Bacillaceae</taxon>
        <taxon>Neobacillus</taxon>
    </lineage>
</organism>
<evidence type="ECO:0000313" key="3">
    <source>
        <dbReference type="EMBL" id="MBS4182929.1"/>
    </source>
</evidence>
<proteinExistence type="predicted"/>
<gene>
    <name evidence="3" type="ORF">KHB02_16160</name>
</gene>
<accession>A0A942SZ26</accession>
<evidence type="ECO:0000256" key="1">
    <source>
        <dbReference type="SAM" id="MobiDB-lite"/>
    </source>
</evidence>
<keyword evidence="2" id="KW-0732">Signal</keyword>
<evidence type="ECO:0000256" key="2">
    <source>
        <dbReference type="SAM" id="SignalP"/>
    </source>
</evidence>
<reference evidence="3" key="1">
    <citation type="submission" date="2021-05" db="EMBL/GenBank/DDBJ databases">
        <title>Novel Bacillus species.</title>
        <authorList>
            <person name="Liu G."/>
        </authorList>
    </citation>
    <scope>NUCLEOTIDE SEQUENCE</scope>
    <source>
        <strain evidence="3">FJAT-50051</strain>
    </source>
</reference>
<sequence length="164" mass="17068">MSTRTTTAVALGALAILTLTACAGGPAVNEPSTPKASVTREQAEERTGDVQRKIIDAFPSGAVADDSTSGWTLLACTDSEVQSSTGAKLTLARDVDVDDTYAAITEAVEGDGYTTQTGTTSKGAKRLTVTGSDDDQYLVTIYNDTKNVRISSFSQCFPGALTDD</sequence>
<feature type="region of interest" description="Disordered" evidence="1">
    <location>
        <begin position="26"/>
        <end position="48"/>
    </location>
</feature>
<comment type="caution">
    <text evidence="3">The sequence shown here is derived from an EMBL/GenBank/DDBJ whole genome shotgun (WGS) entry which is preliminary data.</text>
</comment>
<feature type="signal peptide" evidence="2">
    <location>
        <begin position="1"/>
        <end position="23"/>
    </location>
</feature>
<protein>
    <recommendedName>
        <fullName evidence="4">Lipoprotein</fullName>
    </recommendedName>
</protein>
<feature type="chain" id="PRO_5038625473" description="Lipoprotein" evidence="2">
    <location>
        <begin position="24"/>
        <end position="164"/>
    </location>
</feature>
<dbReference type="PROSITE" id="PS51257">
    <property type="entry name" value="PROKAR_LIPOPROTEIN"/>
    <property type="match status" value="1"/>
</dbReference>
<name>A0A942SZ26_9BACI</name>
<dbReference type="EMBL" id="JAGYPE010000002">
    <property type="protein sequence ID" value="MBS4182929.1"/>
    <property type="molecule type" value="Genomic_DNA"/>
</dbReference>
<dbReference type="AlphaFoldDB" id="A0A942SZ26"/>